<keyword evidence="4" id="KW-0808">Transferase</keyword>
<feature type="transmembrane region" description="Helical" evidence="8">
    <location>
        <begin position="230"/>
        <end position="253"/>
    </location>
</feature>
<evidence type="ECO:0000256" key="4">
    <source>
        <dbReference type="ARBA" id="ARBA00022679"/>
    </source>
</evidence>
<dbReference type="InterPro" id="IPR038731">
    <property type="entry name" value="RgtA/B/C-like"/>
</dbReference>
<organism evidence="10 11">
    <name type="scientific">Candidatus Berkelbacteria bacterium RBG_13_40_8</name>
    <dbReference type="NCBI Taxonomy" id="1797467"/>
    <lineage>
        <taxon>Bacteria</taxon>
        <taxon>Candidatus Berkelbacteria</taxon>
    </lineage>
</organism>
<name>A0A1F5DPH8_9BACT</name>
<evidence type="ECO:0000313" key="10">
    <source>
        <dbReference type="EMBL" id="OGD56954.1"/>
    </source>
</evidence>
<feature type="transmembrane region" description="Helical" evidence="8">
    <location>
        <begin position="327"/>
        <end position="352"/>
    </location>
</feature>
<reference evidence="10 11" key="1">
    <citation type="journal article" date="2016" name="Nat. Commun.">
        <title>Thousands of microbial genomes shed light on interconnected biogeochemical processes in an aquifer system.</title>
        <authorList>
            <person name="Anantharaman K."/>
            <person name="Brown C.T."/>
            <person name="Hug L.A."/>
            <person name="Sharon I."/>
            <person name="Castelle C.J."/>
            <person name="Probst A.J."/>
            <person name="Thomas B.C."/>
            <person name="Singh A."/>
            <person name="Wilkins M.J."/>
            <person name="Karaoz U."/>
            <person name="Brodie E.L."/>
            <person name="Williams K.H."/>
            <person name="Hubbard S.S."/>
            <person name="Banfield J.F."/>
        </authorList>
    </citation>
    <scope>NUCLEOTIDE SEQUENCE [LARGE SCALE GENOMIC DNA]</scope>
</reference>
<dbReference type="PANTHER" id="PTHR33908">
    <property type="entry name" value="MANNOSYLTRANSFERASE YKCB-RELATED"/>
    <property type="match status" value="1"/>
</dbReference>
<feature type="transmembrane region" description="Helical" evidence="8">
    <location>
        <begin position="138"/>
        <end position="157"/>
    </location>
</feature>
<evidence type="ECO:0000256" key="1">
    <source>
        <dbReference type="ARBA" id="ARBA00004651"/>
    </source>
</evidence>
<feature type="transmembrane region" description="Helical" evidence="8">
    <location>
        <begin position="388"/>
        <end position="407"/>
    </location>
</feature>
<evidence type="ECO:0000256" key="6">
    <source>
        <dbReference type="ARBA" id="ARBA00022989"/>
    </source>
</evidence>
<evidence type="ECO:0000313" key="11">
    <source>
        <dbReference type="Proteomes" id="UP000178764"/>
    </source>
</evidence>
<feature type="transmembrane region" description="Helical" evidence="8">
    <location>
        <begin position="163"/>
        <end position="180"/>
    </location>
</feature>
<dbReference type="GO" id="GO:0009103">
    <property type="term" value="P:lipopolysaccharide biosynthetic process"/>
    <property type="evidence" value="ECO:0007669"/>
    <property type="project" value="UniProtKB-ARBA"/>
</dbReference>
<feature type="transmembrane region" description="Helical" evidence="8">
    <location>
        <begin position="192"/>
        <end position="218"/>
    </location>
</feature>
<evidence type="ECO:0000256" key="3">
    <source>
        <dbReference type="ARBA" id="ARBA00022676"/>
    </source>
</evidence>
<keyword evidence="2" id="KW-1003">Cell membrane</keyword>
<dbReference type="Proteomes" id="UP000178764">
    <property type="component" value="Unassembled WGS sequence"/>
</dbReference>
<feature type="transmembrane region" description="Helical" evidence="8">
    <location>
        <begin position="364"/>
        <end position="382"/>
    </location>
</feature>
<dbReference type="InterPro" id="IPR050297">
    <property type="entry name" value="LipidA_mod_glycosyltrf_83"/>
</dbReference>
<dbReference type="Pfam" id="PF13231">
    <property type="entry name" value="PMT_2"/>
    <property type="match status" value="1"/>
</dbReference>
<gene>
    <name evidence="10" type="ORF">A2V71_03130</name>
</gene>
<comment type="subcellular location">
    <subcellularLocation>
        <location evidence="1">Cell membrane</location>
        <topology evidence="1">Multi-pass membrane protein</topology>
    </subcellularLocation>
</comment>
<keyword evidence="3" id="KW-0328">Glycosyltransferase</keyword>
<evidence type="ECO:0000256" key="2">
    <source>
        <dbReference type="ARBA" id="ARBA00022475"/>
    </source>
</evidence>
<accession>A0A1F5DPH8</accession>
<dbReference type="EMBL" id="MEZT01000009">
    <property type="protein sequence ID" value="OGD56954.1"/>
    <property type="molecule type" value="Genomic_DNA"/>
</dbReference>
<feature type="domain" description="Glycosyltransferase RgtA/B/C/D-like" evidence="9">
    <location>
        <begin position="103"/>
        <end position="248"/>
    </location>
</feature>
<dbReference type="PANTHER" id="PTHR33908:SF11">
    <property type="entry name" value="MEMBRANE PROTEIN"/>
    <property type="match status" value="1"/>
</dbReference>
<evidence type="ECO:0000256" key="5">
    <source>
        <dbReference type="ARBA" id="ARBA00022692"/>
    </source>
</evidence>
<evidence type="ECO:0000256" key="7">
    <source>
        <dbReference type="ARBA" id="ARBA00023136"/>
    </source>
</evidence>
<dbReference type="AlphaFoldDB" id="A0A1F5DPH8"/>
<comment type="caution">
    <text evidence="10">The sequence shown here is derived from an EMBL/GenBank/DDBJ whole genome shotgun (WGS) entry which is preliminary data.</text>
</comment>
<feature type="transmembrane region" description="Helical" evidence="8">
    <location>
        <begin position="296"/>
        <end position="315"/>
    </location>
</feature>
<dbReference type="GO" id="GO:0005886">
    <property type="term" value="C:plasma membrane"/>
    <property type="evidence" value="ECO:0007669"/>
    <property type="project" value="UniProtKB-SubCell"/>
</dbReference>
<dbReference type="GO" id="GO:0016763">
    <property type="term" value="F:pentosyltransferase activity"/>
    <property type="evidence" value="ECO:0007669"/>
    <property type="project" value="TreeGrafter"/>
</dbReference>
<evidence type="ECO:0000259" key="9">
    <source>
        <dbReference type="Pfam" id="PF13231"/>
    </source>
</evidence>
<protein>
    <recommendedName>
        <fullName evidence="9">Glycosyltransferase RgtA/B/C/D-like domain-containing protein</fullName>
    </recommendedName>
</protein>
<feature type="transmembrane region" description="Helical" evidence="8">
    <location>
        <begin position="107"/>
        <end position="129"/>
    </location>
</feature>
<keyword evidence="5 8" id="KW-0812">Transmembrane</keyword>
<proteinExistence type="predicted"/>
<sequence>MRKIILASIFFLSAILMIVSARLDSVTTDEGVHLFAGYTYLNQSDFRLDPEHPPLLKELGALPLLFQKNVTISLDDLWDKAGNFYHDSWRETRALSDKFIAENSESIIFISRLVFILLTLGLGAFGYFWSKKLYGEKAGIFTAFLVLFFPNILAHGRLINTDLGLTLFIFITIYFWGKFLKQPIISNTILSGLFLGLVLASKFTGIIILPILLILVIIKLILQKSWKSWLKYLLGLITVGVIAYLIIWGTYGFSIQAPPKISQGLAAEINTWAPYETPDSFDKIFKKVRPILIPNYFYKGLAMVGIHAAGGHSSYLLGQTSGTGWWYYFPVAIFFKTPIPIFILLFLSVFYFKKIRAKDIFDEYLLIIPVVIFLAFAMYSKADLGIRHILPVFPFLFVFISKTINLINFKKLSYATIVFALLIAWYLISAIISFPNYIAYFNEFADGSKGGYKILTDSNLDWGQDVFRIKSYVEKNQITDYYLVYGWDGEQYLHKNELNYKTLLPDENVRGKIIISASSLVGEPGYSWLKEYPRTQITPGVFLITVS</sequence>
<keyword evidence="7 8" id="KW-0472">Membrane</keyword>
<feature type="transmembrane region" description="Helical" evidence="8">
    <location>
        <begin position="414"/>
        <end position="434"/>
    </location>
</feature>
<keyword evidence="6 8" id="KW-1133">Transmembrane helix</keyword>
<evidence type="ECO:0000256" key="8">
    <source>
        <dbReference type="SAM" id="Phobius"/>
    </source>
</evidence>